<gene>
    <name evidence="4 5" type="primary">LOC114433130</name>
</gene>
<evidence type="ECO:0000256" key="2">
    <source>
        <dbReference type="SAM" id="Phobius"/>
    </source>
</evidence>
<reference evidence="4 5" key="1">
    <citation type="submission" date="2025-04" db="UniProtKB">
        <authorList>
            <consortium name="RefSeq"/>
        </authorList>
    </citation>
    <scope>IDENTIFICATION</scope>
</reference>
<dbReference type="RefSeq" id="XP_028257288.1">
    <property type="nucleotide sequence ID" value="XM_028401487.1"/>
</dbReference>
<keyword evidence="2" id="KW-0472">Membrane</keyword>
<keyword evidence="3" id="KW-1185">Reference proteome</keyword>
<keyword evidence="2" id="KW-1133">Transmembrane helix</keyword>
<evidence type="ECO:0000313" key="5">
    <source>
        <dbReference type="RefSeq" id="XP_028257289.1"/>
    </source>
</evidence>
<evidence type="ECO:0000313" key="4">
    <source>
        <dbReference type="RefSeq" id="XP_028257288.1"/>
    </source>
</evidence>
<name>A0A6P7IAC4_9TELE</name>
<protein>
    <submittedName>
        <fullName evidence="4 5">Uncharacterized protein LOC114433130 isoform X1</fullName>
    </submittedName>
</protein>
<keyword evidence="2" id="KW-0812">Transmembrane</keyword>
<dbReference type="Proteomes" id="UP000515145">
    <property type="component" value="Chromosome 3"/>
</dbReference>
<proteinExistence type="predicted"/>
<sequence length="239" mass="25923">MPGCSVISVFNLLRSNTSCSCRSGMMAAIGVEVGESGLMSAELISSLVVLLLLFIFLTGLCSDCNRRSFELQASEAEKAPSALIRVVKLEEVRENPTINEIQDDEKEFPSDGENPVSVTPWRSHLGAPQTQTESHSEEETSAPITPWRSHLGAPQSQDLNASDHHAITEGRGSNDASSPPANQQVDRPAAASSDQDRNAVYARVKKLSSNSPPVQRAEEEEEEEEASPPLPDRRVEEEG</sequence>
<feature type="transmembrane region" description="Helical" evidence="2">
    <location>
        <begin position="43"/>
        <end position="61"/>
    </location>
</feature>
<dbReference type="AlphaFoldDB" id="A0A6P7IAC4"/>
<dbReference type="RefSeq" id="XP_028257289.1">
    <property type="nucleotide sequence ID" value="XM_028401488.1"/>
</dbReference>
<feature type="compositionally biased region" description="Polar residues" evidence="1">
    <location>
        <begin position="174"/>
        <end position="185"/>
    </location>
</feature>
<dbReference type="GeneID" id="114433130"/>
<evidence type="ECO:0000256" key="1">
    <source>
        <dbReference type="SAM" id="MobiDB-lite"/>
    </source>
</evidence>
<dbReference type="OrthoDB" id="8917476at2759"/>
<accession>A0A6P7IAC4</accession>
<evidence type="ECO:0000313" key="3">
    <source>
        <dbReference type="Proteomes" id="UP000515145"/>
    </source>
</evidence>
<organism evidence="3 5">
    <name type="scientific">Parambassis ranga</name>
    <name type="common">Indian glassy fish</name>
    <dbReference type="NCBI Taxonomy" id="210632"/>
    <lineage>
        <taxon>Eukaryota</taxon>
        <taxon>Metazoa</taxon>
        <taxon>Chordata</taxon>
        <taxon>Craniata</taxon>
        <taxon>Vertebrata</taxon>
        <taxon>Euteleostomi</taxon>
        <taxon>Actinopterygii</taxon>
        <taxon>Neopterygii</taxon>
        <taxon>Teleostei</taxon>
        <taxon>Neoteleostei</taxon>
        <taxon>Acanthomorphata</taxon>
        <taxon>Ovalentaria</taxon>
        <taxon>Ambassidae</taxon>
        <taxon>Parambassis</taxon>
    </lineage>
</organism>
<feature type="region of interest" description="Disordered" evidence="1">
    <location>
        <begin position="96"/>
        <end position="239"/>
    </location>
</feature>